<protein>
    <submittedName>
        <fullName evidence="8">Zinc finger protein</fullName>
    </submittedName>
</protein>
<dbReference type="InterPro" id="IPR013087">
    <property type="entry name" value="Znf_C2H2_type"/>
</dbReference>
<dbReference type="SUPFAM" id="SSF57667">
    <property type="entry name" value="beta-beta-alpha zinc fingers"/>
    <property type="match status" value="1"/>
</dbReference>
<feature type="compositionally biased region" description="Polar residues" evidence="6">
    <location>
        <begin position="152"/>
        <end position="161"/>
    </location>
</feature>
<accession>A0A0R0LVA2</accession>
<dbReference type="GO" id="GO:0008270">
    <property type="term" value="F:zinc ion binding"/>
    <property type="evidence" value="ECO:0007669"/>
    <property type="project" value="UniProtKB-KW"/>
</dbReference>
<dbReference type="GO" id="GO:0000978">
    <property type="term" value="F:RNA polymerase II cis-regulatory region sequence-specific DNA binding"/>
    <property type="evidence" value="ECO:0007669"/>
    <property type="project" value="TreeGrafter"/>
</dbReference>
<feature type="domain" description="C2H2-type" evidence="7">
    <location>
        <begin position="268"/>
        <end position="297"/>
    </location>
</feature>
<keyword evidence="1" id="KW-0479">Metal-binding</keyword>
<feature type="region of interest" description="Disordered" evidence="6">
    <location>
        <begin position="139"/>
        <end position="171"/>
    </location>
</feature>
<proteinExistence type="predicted"/>
<dbReference type="AlphaFoldDB" id="A0A0R0LVA2"/>
<dbReference type="PROSITE" id="PS00028">
    <property type="entry name" value="ZINC_FINGER_C2H2_1"/>
    <property type="match status" value="2"/>
</dbReference>
<reference evidence="8 9" key="1">
    <citation type="submission" date="2015-07" db="EMBL/GenBank/DDBJ databases">
        <title>The genome of Pseudoloma neurophilia, a relevant intracellular parasite of the zebrafish.</title>
        <authorList>
            <person name="Ndikumana S."/>
            <person name="Pelin A."/>
            <person name="Sanders J."/>
            <person name="Corradi N."/>
        </authorList>
    </citation>
    <scope>NUCLEOTIDE SEQUENCE [LARGE SCALE GENOMIC DNA]</scope>
    <source>
        <strain evidence="8 9">MK1</strain>
    </source>
</reference>
<dbReference type="PROSITE" id="PS50157">
    <property type="entry name" value="ZINC_FINGER_C2H2_2"/>
    <property type="match status" value="2"/>
</dbReference>
<dbReference type="PANTHER" id="PTHR23235">
    <property type="entry name" value="KRUEPPEL-LIKE TRANSCRIPTION FACTOR"/>
    <property type="match status" value="1"/>
</dbReference>
<feature type="domain" description="C2H2-type" evidence="7">
    <location>
        <begin position="238"/>
        <end position="267"/>
    </location>
</feature>
<keyword evidence="3 5" id="KW-0863">Zinc-finger</keyword>
<sequence length="311" mass="36843">MKSNLKHSSRIFEDFKKIIERSLNILNKNETILDITDLDLKLKILREDVNIFTTLENYNGVVSNYLRYSDIPIKRDIFLQEDVKINGQSVVCLTNLEENISHSEYSDNLNIEDLLNLENSKFDQQSYDYLNIKDEQSYNEKKKQNEEDQIPSPYSSIQAHQGASDFESDNSITRSGSNLYLDERPFYNKHNEQEEWNVQMIDSIISKITHTEPIFEPPVPQKKKKKVSKTNELSIRPFICEFKDCNSAFKRFEHLKRHNRIHTGERPFKCTFPGCYKKFARSDNLSQHIKIHNMKSRHFSENQLPFYRNKF</sequence>
<evidence type="ECO:0000256" key="3">
    <source>
        <dbReference type="ARBA" id="ARBA00022771"/>
    </source>
</evidence>
<keyword evidence="4" id="KW-0862">Zinc</keyword>
<dbReference type="SMART" id="SM00355">
    <property type="entry name" value="ZnF_C2H2"/>
    <property type="match status" value="2"/>
</dbReference>
<organism evidence="8 9">
    <name type="scientific">Pseudoloma neurophilia</name>
    <dbReference type="NCBI Taxonomy" id="146866"/>
    <lineage>
        <taxon>Eukaryota</taxon>
        <taxon>Fungi</taxon>
        <taxon>Fungi incertae sedis</taxon>
        <taxon>Microsporidia</taxon>
        <taxon>Pseudoloma</taxon>
    </lineage>
</organism>
<dbReference type="Gene3D" id="3.30.160.60">
    <property type="entry name" value="Classic Zinc Finger"/>
    <property type="match status" value="2"/>
</dbReference>
<evidence type="ECO:0000256" key="1">
    <source>
        <dbReference type="ARBA" id="ARBA00022723"/>
    </source>
</evidence>
<dbReference type="InterPro" id="IPR036236">
    <property type="entry name" value="Znf_C2H2_sf"/>
</dbReference>
<dbReference type="EMBL" id="LGUB01000443">
    <property type="protein sequence ID" value="KRH93194.1"/>
    <property type="molecule type" value="Genomic_DNA"/>
</dbReference>
<dbReference type="PANTHER" id="PTHR23235:SF120">
    <property type="entry name" value="KRUPPEL-LIKE FACTOR 15"/>
    <property type="match status" value="1"/>
</dbReference>
<keyword evidence="9" id="KW-1185">Reference proteome</keyword>
<gene>
    <name evidence="8" type="ORF">M153_13290001073</name>
</gene>
<dbReference type="GO" id="GO:0000981">
    <property type="term" value="F:DNA-binding transcription factor activity, RNA polymerase II-specific"/>
    <property type="evidence" value="ECO:0007669"/>
    <property type="project" value="TreeGrafter"/>
</dbReference>
<keyword evidence="2" id="KW-0677">Repeat</keyword>
<dbReference type="VEuPathDB" id="MicrosporidiaDB:M153_13290001073"/>
<evidence type="ECO:0000256" key="6">
    <source>
        <dbReference type="SAM" id="MobiDB-lite"/>
    </source>
</evidence>
<evidence type="ECO:0000256" key="4">
    <source>
        <dbReference type="ARBA" id="ARBA00022833"/>
    </source>
</evidence>
<evidence type="ECO:0000313" key="9">
    <source>
        <dbReference type="Proteomes" id="UP000051530"/>
    </source>
</evidence>
<evidence type="ECO:0000256" key="5">
    <source>
        <dbReference type="PROSITE-ProRule" id="PRU00042"/>
    </source>
</evidence>
<dbReference type="FunFam" id="3.30.160.60:FF:000125">
    <property type="entry name" value="Putative zinc finger protein 143"/>
    <property type="match status" value="2"/>
</dbReference>
<evidence type="ECO:0000256" key="2">
    <source>
        <dbReference type="ARBA" id="ARBA00022737"/>
    </source>
</evidence>
<dbReference type="Proteomes" id="UP000051530">
    <property type="component" value="Unassembled WGS sequence"/>
</dbReference>
<dbReference type="OrthoDB" id="654211at2759"/>
<evidence type="ECO:0000259" key="7">
    <source>
        <dbReference type="PROSITE" id="PS50157"/>
    </source>
</evidence>
<comment type="caution">
    <text evidence="8">The sequence shown here is derived from an EMBL/GenBank/DDBJ whole genome shotgun (WGS) entry which is preliminary data.</text>
</comment>
<dbReference type="Pfam" id="PF00096">
    <property type="entry name" value="zf-C2H2"/>
    <property type="match status" value="1"/>
</dbReference>
<name>A0A0R0LVA2_9MICR</name>
<evidence type="ECO:0000313" key="8">
    <source>
        <dbReference type="EMBL" id="KRH93194.1"/>
    </source>
</evidence>